<comment type="similarity">
    <text evidence="1">Belongs to the ornithine cyclodeaminase/mu-crystallin family.</text>
</comment>
<dbReference type="Gene3D" id="3.30.1780.10">
    <property type="entry name" value="ornithine cyclodeaminase, domain 1"/>
    <property type="match status" value="1"/>
</dbReference>
<dbReference type="PIRSF" id="PIRSF001439">
    <property type="entry name" value="CryM"/>
    <property type="match status" value="1"/>
</dbReference>
<dbReference type="PANTHER" id="PTHR13812">
    <property type="entry name" value="KETIMINE REDUCTASE MU-CRYSTALLIN"/>
    <property type="match status" value="1"/>
</dbReference>
<evidence type="ECO:0000256" key="1">
    <source>
        <dbReference type="ARBA" id="ARBA00008903"/>
    </source>
</evidence>
<proteinExistence type="inferred from homology"/>
<evidence type="ECO:0000313" key="3">
    <source>
        <dbReference type="EMBL" id="KAK1735219.1"/>
    </source>
</evidence>
<name>A0AAD8XWJ7_9STRA</name>
<dbReference type="Gene3D" id="3.40.50.720">
    <property type="entry name" value="NAD(P)-binding Rossmann-like Domain"/>
    <property type="match status" value="1"/>
</dbReference>
<dbReference type="InterPro" id="IPR036291">
    <property type="entry name" value="NAD(P)-bd_dom_sf"/>
</dbReference>
<gene>
    <name evidence="3" type="ORF">QTG54_014285</name>
</gene>
<dbReference type="Pfam" id="PF02423">
    <property type="entry name" value="OCD_Mu_crystall"/>
    <property type="match status" value="1"/>
</dbReference>
<dbReference type="GO" id="GO:0005737">
    <property type="term" value="C:cytoplasm"/>
    <property type="evidence" value="ECO:0007669"/>
    <property type="project" value="TreeGrafter"/>
</dbReference>
<protein>
    <submittedName>
        <fullName evidence="3">Ornithine cyclodeaminase family protein</fullName>
    </submittedName>
</protein>
<dbReference type="SUPFAM" id="SSF51735">
    <property type="entry name" value="NAD(P)-binding Rossmann-fold domains"/>
    <property type="match status" value="1"/>
</dbReference>
<dbReference type="EMBL" id="JATAAI010000035">
    <property type="protein sequence ID" value="KAK1735219.1"/>
    <property type="molecule type" value="Genomic_DNA"/>
</dbReference>
<dbReference type="AlphaFoldDB" id="A0AAD8XWJ7"/>
<keyword evidence="4" id="KW-1185">Reference proteome</keyword>
<feature type="region of interest" description="Disordered" evidence="2">
    <location>
        <begin position="56"/>
        <end position="78"/>
    </location>
</feature>
<evidence type="ECO:0000313" key="4">
    <source>
        <dbReference type="Proteomes" id="UP001224775"/>
    </source>
</evidence>
<organism evidence="3 4">
    <name type="scientific">Skeletonema marinoi</name>
    <dbReference type="NCBI Taxonomy" id="267567"/>
    <lineage>
        <taxon>Eukaryota</taxon>
        <taxon>Sar</taxon>
        <taxon>Stramenopiles</taxon>
        <taxon>Ochrophyta</taxon>
        <taxon>Bacillariophyta</taxon>
        <taxon>Coscinodiscophyceae</taxon>
        <taxon>Thalassiosirophycidae</taxon>
        <taxon>Thalassiosirales</taxon>
        <taxon>Skeletonemataceae</taxon>
        <taxon>Skeletonema</taxon>
        <taxon>Skeletonema marinoi-dohrnii complex</taxon>
    </lineage>
</organism>
<dbReference type="InterPro" id="IPR023401">
    <property type="entry name" value="ODC_N"/>
</dbReference>
<evidence type="ECO:0000256" key="2">
    <source>
        <dbReference type="SAM" id="MobiDB-lite"/>
    </source>
</evidence>
<dbReference type="InterPro" id="IPR003462">
    <property type="entry name" value="ODC_Mu_crystall"/>
</dbReference>
<dbReference type="Proteomes" id="UP001224775">
    <property type="component" value="Unassembled WGS sequence"/>
</dbReference>
<reference evidence="3" key="1">
    <citation type="submission" date="2023-06" db="EMBL/GenBank/DDBJ databases">
        <title>Survivors Of The Sea: Transcriptome response of Skeletonema marinoi to long-term dormancy.</title>
        <authorList>
            <person name="Pinder M.I.M."/>
            <person name="Kourtchenko O."/>
            <person name="Robertson E.K."/>
            <person name="Larsson T."/>
            <person name="Maumus F."/>
            <person name="Osuna-Cruz C.M."/>
            <person name="Vancaester E."/>
            <person name="Stenow R."/>
            <person name="Vandepoele K."/>
            <person name="Ploug H."/>
            <person name="Bruchert V."/>
            <person name="Godhe A."/>
            <person name="Topel M."/>
        </authorList>
    </citation>
    <scope>NUCLEOTIDE SEQUENCE</scope>
    <source>
        <strain evidence="3">R05AC</strain>
    </source>
</reference>
<dbReference type="PANTHER" id="PTHR13812:SF19">
    <property type="entry name" value="KETIMINE REDUCTASE MU-CRYSTALLIN"/>
    <property type="match status" value="1"/>
</dbReference>
<sequence length="364" mass="39168">MTQQQSLPSIVTLTEIEEIVSTDSFALDLIDAIKKGFVSYSNGGFNACPIQTMGAPPMAPFSGRGNSNSSSDDDDDGNYQAQTCVKSGYVTGASHYVIKVASGGHPFPNNSGLMQLYSQSTGKLETILLDEGILTELRTAAVGALAAQLLAPSVLMTENNGDGCCVGMLGTGIQARYQLQYLAHVIKCRNVKVWGKTKENVSTFIKDMTAEGWNVSSVDTPQDLLTSCSLIVTTTSSREPLLKYNAADNSIKHPLHITCIGSDATGKMELDPKLAATADLLVADCSLQTAERGEFEDALKQQLVELDSVVELGKFIEREELHRKRDGKDDDCRLTIFDSSGVAVQDCVIAAMVNEALVQREMPL</sequence>
<comment type="caution">
    <text evidence="3">The sequence shown here is derived from an EMBL/GenBank/DDBJ whole genome shotgun (WGS) entry which is preliminary data.</text>
</comment>
<accession>A0AAD8XWJ7</accession>